<dbReference type="GO" id="GO:0005829">
    <property type="term" value="C:cytosol"/>
    <property type="evidence" value="ECO:0007669"/>
    <property type="project" value="UniProtKB-SubCell"/>
</dbReference>
<evidence type="ECO:0000256" key="9">
    <source>
        <dbReference type="RuleBase" id="RU003814"/>
    </source>
</evidence>
<comment type="subunit">
    <text evidence="8">Component of the translation initiation factor 2B (eIF2B) complex which is a heterodecamer of two sets of five different subunits: alpha, beta, gamma, delta and epsilon. Subunits alpha, beta and delta comprise a regulatory subcomplex and subunits epsilon and gamma comprise a catalytic subcomplex. Within the complex, the hexameric regulatory complex resides at the center, with the two heterodimeric catalytic subcomplexes bound on opposite sides.</text>
</comment>
<evidence type="ECO:0000256" key="7">
    <source>
        <dbReference type="ARBA" id="ARBA00044356"/>
    </source>
</evidence>
<dbReference type="Gene3D" id="3.40.50.10470">
    <property type="entry name" value="Translation initiation factor eif-2b, domain 2"/>
    <property type="match status" value="1"/>
</dbReference>
<name>A0AAD5YFR2_9APHY</name>
<dbReference type="PANTHER" id="PTHR10233">
    <property type="entry name" value="TRANSLATION INITIATION FACTOR EIF-2B"/>
    <property type="match status" value="1"/>
</dbReference>
<evidence type="ECO:0000256" key="5">
    <source>
        <dbReference type="ARBA" id="ARBA00022917"/>
    </source>
</evidence>
<dbReference type="GO" id="GO:0003743">
    <property type="term" value="F:translation initiation factor activity"/>
    <property type="evidence" value="ECO:0007669"/>
    <property type="project" value="UniProtKB-KW"/>
</dbReference>
<sequence>MVPAPVLPVHPATNGVSPPAGEGSSQPPPKSQKNMTKAERRELQERQRAAKAAAKQQTATPNNQPNNKNQSKQNVPPPVVAPPPALNRPRKSGEGTPKPPVTPGAKGPRESRSMSISEPPVLNARSLRIFSHFGLPKPVSAAKGDIHPAILRLALQFSTFKISGANARCIATLTAFKTVIQDYSTPPNNTLSRHLMTYLSPQISHLVAARPMSVTMGNAIRQLKLEISGSDIDLPEQDAKNALCHKIDNYIRDRIIYADQVIEETAGKKIKDGDVILTYARSSVVQKVLLGAFAEGRQFSVVVVDSRPMMEGKKLLSILTSAGIQCTYLLLPALGSIITEVSMVLVGAHSIHSNGGVYSRAGTALVAMMAKQHSVPVVVCCETYKYSDSVQLDSFTKNELAPVGDKFCSFPLVTPRDKLTLENRARLEILNPLYDLTPPSTITAVVTEVGVIPPNSISSIPLALGRL</sequence>
<comment type="caution">
    <text evidence="11">The sequence shown here is derived from an EMBL/GenBank/DDBJ whole genome shotgun (WGS) entry which is preliminary data.</text>
</comment>
<keyword evidence="12" id="KW-1185">Reference proteome</keyword>
<protein>
    <recommendedName>
        <fullName evidence="6">Translation initiation factor eIF2B subunit delta</fullName>
    </recommendedName>
    <alternativeName>
        <fullName evidence="7">eIF2B GDP-GTP exchange factor subunit delta</fullName>
    </alternativeName>
</protein>
<comment type="similarity">
    <text evidence="2 9">Belongs to the eIF-2B alpha/beta/delta subunits family.</text>
</comment>
<dbReference type="EMBL" id="JANAWD010000129">
    <property type="protein sequence ID" value="KAJ3486188.1"/>
    <property type="molecule type" value="Genomic_DNA"/>
</dbReference>
<dbReference type="InterPro" id="IPR042529">
    <property type="entry name" value="IF_2B-like_C"/>
</dbReference>
<organism evidence="11 12">
    <name type="scientific">Meripilus lineatus</name>
    <dbReference type="NCBI Taxonomy" id="2056292"/>
    <lineage>
        <taxon>Eukaryota</taxon>
        <taxon>Fungi</taxon>
        <taxon>Dikarya</taxon>
        <taxon>Basidiomycota</taxon>
        <taxon>Agaricomycotina</taxon>
        <taxon>Agaricomycetes</taxon>
        <taxon>Polyporales</taxon>
        <taxon>Meripilaceae</taxon>
        <taxon>Meripilus</taxon>
    </lineage>
</organism>
<dbReference type="Proteomes" id="UP001212997">
    <property type="component" value="Unassembled WGS sequence"/>
</dbReference>
<evidence type="ECO:0000256" key="3">
    <source>
        <dbReference type="ARBA" id="ARBA00022490"/>
    </source>
</evidence>
<evidence type="ECO:0000256" key="2">
    <source>
        <dbReference type="ARBA" id="ARBA00007251"/>
    </source>
</evidence>
<dbReference type="InterPro" id="IPR000649">
    <property type="entry name" value="IF-2B-related"/>
</dbReference>
<dbReference type="Pfam" id="PF01008">
    <property type="entry name" value="IF-2B"/>
    <property type="match status" value="1"/>
</dbReference>
<dbReference type="SUPFAM" id="SSF100950">
    <property type="entry name" value="NagB/RpiA/CoA transferase-like"/>
    <property type="match status" value="1"/>
</dbReference>
<accession>A0AAD5YFR2</accession>
<evidence type="ECO:0000313" key="11">
    <source>
        <dbReference type="EMBL" id="KAJ3486188.1"/>
    </source>
</evidence>
<feature type="compositionally biased region" description="Pro residues" evidence="10">
    <location>
        <begin position="75"/>
        <end position="86"/>
    </location>
</feature>
<dbReference type="InterPro" id="IPR037171">
    <property type="entry name" value="NagB/RpiA_transferase-like"/>
</dbReference>
<keyword evidence="3" id="KW-0963">Cytoplasm</keyword>
<comment type="subcellular location">
    <subcellularLocation>
        <location evidence="1">Cytoplasm</location>
        <location evidence="1">Cytosol</location>
    </subcellularLocation>
</comment>
<feature type="compositionally biased region" description="Low complexity" evidence="10">
    <location>
        <begin position="50"/>
        <end position="74"/>
    </location>
</feature>
<feature type="compositionally biased region" description="Basic and acidic residues" evidence="10">
    <location>
        <begin position="36"/>
        <end position="48"/>
    </location>
</feature>
<evidence type="ECO:0000313" key="12">
    <source>
        <dbReference type="Proteomes" id="UP001212997"/>
    </source>
</evidence>
<proteinExistence type="inferred from homology"/>
<dbReference type="PANTHER" id="PTHR10233:SF14">
    <property type="entry name" value="TRANSLATION INITIATION FACTOR EIF-2B SUBUNIT DELTA"/>
    <property type="match status" value="1"/>
</dbReference>
<gene>
    <name evidence="11" type="ORF">NLI96_g4426</name>
</gene>
<reference evidence="11" key="1">
    <citation type="submission" date="2022-07" db="EMBL/GenBank/DDBJ databases">
        <title>Genome Sequence of Physisporinus lineatus.</title>
        <authorList>
            <person name="Buettner E."/>
        </authorList>
    </citation>
    <scope>NUCLEOTIDE SEQUENCE</scope>
    <source>
        <strain evidence="11">VT162</strain>
    </source>
</reference>
<evidence type="ECO:0000256" key="4">
    <source>
        <dbReference type="ARBA" id="ARBA00022540"/>
    </source>
</evidence>
<dbReference type="AlphaFoldDB" id="A0AAD5YFR2"/>
<evidence type="ECO:0000256" key="6">
    <source>
        <dbReference type="ARBA" id="ARBA00044147"/>
    </source>
</evidence>
<keyword evidence="5" id="KW-0648">Protein biosynthesis</keyword>
<evidence type="ECO:0000256" key="8">
    <source>
        <dbReference type="ARBA" id="ARBA00046432"/>
    </source>
</evidence>
<feature type="region of interest" description="Disordered" evidence="10">
    <location>
        <begin position="1"/>
        <end position="119"/>
    </location>
</feature>
<keyword evidence="4" id="KW-0396">Initiation factor</keyword>
<evidence type="ECO:0000256" key="1">
    <source>
        <dbReference type="ARBA" id="ARBA00004514"/>
    </source>
</evidence>
<evidence type="ECO:0000256" key="10">
    <source>
        <dbReference type="SAM" id="MobiDB-lite"/>
    </source>
</evidence>